<keyword evidence="1" id="KW-0472">Membrane</keyword>
<keyword evidence="1" id="KW-1133">Transmembrane helix</keyword>
<sequence>MNLNIKYVGVSPVYYLLPWMNLSKLARFLPLGSFFFTRSSHSLGCFCWIALITFLMLPFCFSVHFAHVVSIASGRVFLKSDPSGVHRPLSKKQLMYALRSLSLEIRVSTSKLSYLALYFSAANAITTKHDNTIRTLILIVEFFYSL</sequence>
<evidence type="ECO:0000256" key="1">
    <source>
        <dbReference type="SAM" id="Phobius"/>
    </source>
</evidence>
<keyword evidence="1" id="KW-0812">Transmembrane</keyword>
<dbReference type="AlphaFoldDB" id="A0A1V1WCG3"/>
<feature type="transmembrane region" description="Helical" evidence="1">
    <location>
        <begin position="43"/>
        <end position="66"/>
    </location>
</feature>
<proteinExistence type="predicted"/>
<protein>
    <submittedName>
        <fullName evidence="2">Chemosensory protein 10</fullName>
    </submittedName>
</protein>
<dbReference type="EMBL" id="GENK01000042">
    <property type="protein sequence ID" value="JAV45871.1"/>
    <property type="molecule type" value="Transcribed_RNA"/>
</dbReference>
<accession>A0A1V1WCG3</accession>
<gene>
    <name evidence="2" type="primary">csp10</name>
</gene>
<organism evidence="2">
    <name type="scientific">Mythimna separata</name>
    <name type="common">Oriental armyworm</name>
    <name type="synonym">Pseudaletia separata</name>
    <dbReference type="NCBI Taxonomy" id="271217"/>
    <lineage>
        <taxon>Eukaryota</taxon>
        <taxon>Metazoa</taxon>
        <taxon>Ecdysozoa</taxon>
        <taxon>Arthropoda</taxon>
        <taxon>Hexapoda</taxon>
        <taxon>Insecta</taxon>
        <taxon>Pterygota</taxon>
        <taxon>Neoptera</taxon>
        <taxon>Endopterygota</taxon>
        <taxon>Lepidoptera</taxon>
        <taxon>Glossata</taxon>
        <taxon>Ditrysia</taxon>
        <taxon>Noctuoidea</taxon>
        <taxon>Noctuidae</taxon>
        <taxon>Noctuinae</taxon>
        <taxon>Hadenini</taxon>
        <taxon>Mythimna</taxon>
    </lineage>
</organism>
<feature type="transmembrane region" description="Helical" evidence="1">
    <location>
        <begin position="12"/>
        <end position="36"/>
    </location>
</feature>
<name>A0A1V1WCG3_MYTSE</name>
<evidence type="ECO:0000313" key="2">
    <source>
        <dbReference type="EMBL" id="JAV45871.1"/>
    </source>
</evidence>
<reference evidence="2" key="1">
    <citation type="journal article" date="2017" name="Comp. Biochem. Physiol. Part D Genomics Proteomics">
        <title>De novo analysis of the oriental armyworm Mythimna separata antennal transcriptome and expression patterns of odorant-binding proteins.</title>
        <authorList>
            <person name="Chang X.-Q."/>
            <person name="Nie X.-P."/>
            <person name="Zhang Z."/>
            <person name="Zeng F.-F."/>
            <person name="Lv L."/>
            <person name="Zhang S."/>
            <person name="Wang M.-Q."/>
        </authorList>
    </citation>
    <scope>NUCLEOTIDE SEQUENCE</scope>
    <source>
        <tissue evidence="2">Antennae</tissue>
    </source>
</reference>